<dbReference type="GO" id="GO:0006352">
    <property type="term" value="P:DNA-templated transcription initiation"/>
    <property type="evidence" value="ECO:0007669"/>
    <property type="project" value="InterPro"/>
</dbReference>
<dbReference type="STRING" id="147375.BXP28_01450"/>
<dbReference type="InterPro" id="IPR014284">
    <property type="entry name" value="RNA_pol_sigma-70_dom"/>
</dbReference>
<dbReference type="RefSeq" id="WP_077996009.1">
    <property type="nucleotide sequence ID" value="NZ_CP019655.1"/>
</dbReference>
<dbReference type="Gene3D" id="1.20.140.160">
    <property type="match status" value="1"/>
</dbReference>
<dbReference type="SUPFAM" id="SSF88659">
    <property type="entry name" value="Sigma3 and sigma4 domains of RNA polymerase sigma factors"/>
    <property type="match status" value="1"/>
</dbReference>
<dbReference type="GO" id="GO:0003700">
    <property type="term" value="F:DNA-binding transcription factor activity"/>
    <property type="evidence" value="ECO:0007669"/>
    <property type="project" value="InterPro"/>
</dbReference>
<proteinExistence type="predicted"/>
<organism evidence="1 2">
    <name type="scientific">Paenibacillus larvae subsp. larvae</name>
    <dbReference type="NCBI Taxonomy" id="147375"/>
    <lineage>
        <taxon>Bacteria</taxon>
        <taxon>Bacillati</taxon>
        <taxon>Bacillota</taxon>
        <taxon>Bacilli</taxon>
        <taxon>Bacillales</taxon>
        <taxon>Paenibacillaceae</taxon>
        <taxon>Paenibacillus</taxon>
    </lineage>
</organism>
<sequence length="204" mass="23690">MDAMTKTVQPSEESIKELLNTMSKNPVIHQFLKRDEHYQLLLENLSNPTPENSRQLDESFRSFFFELRFTTYISSLIRNAAIDFDKKIRRNQRRLVFFPSNDPSHLHFVHPSLQVQPDLNPDSLQLEDMVTNEVLHEAIQQLTGKEKSVLLASYVWDYSDTEIARLNKVSQQSVSKTRLKALSKLRKYLVESGYGKSEEEKAGD</sequence>
<protein>
    <submittedName>
        <fullName evidence="1">RNA polymerase sigma-B factor SigB</fullName>
    </submittedName>
</protein>
<dbReference type="GeneID" id="64220338"/>
<dbReference type="Proteomes" id="UP000239833">
    <property type="component" value="Chromosome"/>
</dbReference>
<dbReference type="AlphaFoldDB" id="A0A2L1UI64"/>
<dbReference type="EMBL" id="CP019655">
    <property type="protein sequence ID" value="AVF28088.1"/>
    <property type="molecule type" value="Genomic_DNA"/>
</dbReference>
<reference evidence="2" key="1">
    <citation type="submission" date="2017-02" db="EMBL/GenBank/DDBJ databases">
        <title>Delineation of Paenibacillus larvae strains originating from foulbrood outbreaks.</title>
        <authorList>
            <person name="Beims H."/>
            <person name="Bunk B."/>
            <person name="Sproeer C."/>
            <person name="Mohr K.I."/>
            <person name="Pradella S."/>
            <person name="Guenther G."/>
            <person name="Rohde M."/>
            <person name="von der Ohe W."/>
            <person name="Steinert M."/>
        </authorList>
    </citation>
    <scope>NUCLEOTIDE SEQUENCE [LARGE SCALE GENOMIC DNA]</scope>
    <source>
        <strain evidence="2">Eric_III</strain>
    </source>
</reference>
<dbReference type="InterPro" id="IPR013324">
    <property type="entry name" value="RNA_pol_sigma_r3/r4-like"/>
</dbReference>
<evidence type="ECO:0000313" key="2">
    <source>
        <dbReference type="Proteomes" id="UP000239833"/>
    </source>
</evidence>
<gene>
    <name evidence="1" type="primary">sigB_4</name>
    <name evidence="1" type="ORF">ERICIII_04003</name>
</gene>
<evidence type="ECO:0000313" key="1">
    <source>
        <dbReference type="EMBL" id="AVF28088.1"/>
    </source>
</evidence>
<dbReference type="NCBIfam" id="TIGR02937">
    <property type="entry name" value="sigma70-ECF"/>
    <property type="match status" value="1"/>
</dbReference>
<accession>A0A2L1UI64</accession>
<name>A0A2L1UI64_9BACL</name>